<reference evidence="1 2" key="1">
    <citation type="journal article" date="2019" name="Commun. Biol.">
        <title>The bagworm genome reveals a unique fibroin gene that provides high tensile strength.</title>
        <authorList>
            <person name="Kono N."/>
            <person name="Nakamura H."/>
            <person name="Ohtoshi R."/>
            <person name="Tomita M."/>
            <person name="Numata K."/>
            <person name="Arakawa K."/>
        </authorList>
    </citation>
    <scope>NUCLEOTIDE SEQUENCE [LARGE SCALE GENOMIC DNA]</scope>
</reference>
<name>A0A4C1YD09_EUMVA</name>
<accession>A0A4C1YD09</accession>
<protein>
    <submittedName>
        <fullName evidence="1">Uncharacterized protein</fullName>
    </submittedName>
</protein>
<dbReference type="EMBL" id="BGZK01001191">
    <property type="protein sequence ID" value="GBP73908.1"/>
    <property type="molecule type" value="Genomic_DNA"/>
</dbReference>
<keyword evidence="2" id="KW-1185">Reference proteome</keyword>
<proteinExistence type="predicted"/>
<sequence>MVTLCYDRYFAPTQAIKDPKMNGTVYVLKRQAALAACYSRFDFHKRCTSHPFSNQLCFGGFGQQQGVSNLVITTCVTSSRISEALFSMAHRRAPCELTCAPRRKSAPPIARLPTHSRAVVLHRYTVSKLLISR</sequence>
<comment type="caution">
    <text evidence="1">The sequence shown here is derived from an EMBL/GenBank/DDBJ whole genome shotgun (WGS) entry which is preliminary data.</text>
</comment>
<organism evidence="1 2">
    <name type="scientific">Eumeta variegata</name>
    <name type="common">Bagworm moth</name>
    <name type="synonym">Eumeta japonica</name>
    <dbReference type="NCBI Taxonomy" id="151549"/>
    <lineage>
        <taxon>Eukaryota</taxon>
        <taxon>Metazoa</taxon>
        <taxon>Ecdysozoa</taxon>
        <taxon>Arthropoda</taxon>
        <taxon>Hexapoda</taxon>
        <taxon>Insecta</taxon>
        <taxon>Pterygota</taxon>
        <taxon>Neoptera</taxon>
        <taxon>Endopterygota</taxon>
        <taxon>Lepidoptera</taxon>
        <taxon>Glossata</taxon>
        <taxon>Ditrysia</taxon>
        <taxon>Tineoidea</taxon>
        <taxon>Psychidae</taxon>
        <taxon>Oiketicinae</taxon>
        <taxon>Eumeta</taxon>
    </lineage>
</organism>
<evidence type="ECO:0000313" key="2">
    <source>
        <dbReference type="Proteomes" id="UP000299102"/>
    </source>
</evidence>
<gene>
    <name evidence="1" type="ORF">EVAR_54207_1</name>
</gene>
<dbReference type="AlphaFoldDB" id="A0A4C1YD09"/>
<dbReference type="Proteomes" id="UP000299102">
    <property type="component" value="Unassembled WGS sequence"/>
</dbReference>
<evidence type="ECO:0000313" key="1">
    <source>
        <dbReference type="EMBL" id="GBP73908.1"/>
    </source>
</evidence>